<evidence type="ECO:0000313" key="12">
    <source>
        <dbReference type="Proteomes" id="UP000121784"/>
    </source>
</evidence>
<keyword evidence="9" id="KW-1160">Virus entry into host cell</keyword>
<dbReference type="GO" id="GO:0046718">
    <property type="term" value="P:symbiont entry into host cell"/>
    <property type="evidence" value="ECO:0007669"/>
    <property type="project" value="UniProtKB-KW"/>
</dbReference>
<comment type="subcellular location">
    <subcellularLocation>
        <location evidence="2">Virion membrane</location>
        <topology evidence="2">Single-pass membrane protein</topology>
    </subcellularLocation>
</comment>
<evidence type="ECO:0000256" key="2">
    <source>
        <dbReference type="ARBA" id="ARBA00004381"/>
    </source>
</evidence>
<feature type="transmembrane region" description="Helical" evidence="10">
    <location>
        <begin position="47"/>
        <end position="71"/>
    </location>
</feature>
<organism evidence="11 12">
    <name type="scientific">Cotia virus</name>
    <dbReference type="NCBI Taxonomy" id="39444"/>
    <lineage>
        <taxon>Viruses</taxon>
        <taxon>Varidnaviria</taxon>
        <taxon>Bamfordvirae</taxon>
        <taxon>Nucleocytoviricota</taxon>
        <taxon>Pokkesviricetes</taxon>
        <taxon>Chitovirales</taxon>
        <taxon>Poxviridae</taxon>
        <taxon>Chordopoxvirinae</taxon>
        <taxon>Oryzopoxvirus</taxon>
        <taxon>Oryzopoxvirus cotia</taxon>
    </lineage>
</organism>
<sequence length="77" mass="8899">MDKLYAAIFGVFMSSTDDEFYKFIEVVKSVLSDGDNNSNKNKIQKSFFNFNILLGLAIFILLILFVVIFYLKVVRMT</sequence>
<evidence type="ECO:0000313" key="11">
    <source>
        <dbReference type="EMBL" id="AIT70675.1"/>
    </source>
</evidence>
<proteinExistence type="predicted"/>
<dbReference type="GO" id="GO:0055036">
    <property type="term" value="C:virion membrane"/>
    <property type="evidence" value="ECO:0007669"/>
    <property type="project" value="UniProtKB-SubCell"/>
</dbReference>
<accession>A0A097IVR7</accession>
<comment type="function">
    <text evidence="1">Late protein which probably plays a role in virus entry into the host cell.</text>
</comment>
<evidence type="ECO:0000256" key="3">
    <source>
        <dbReference type="ARBA" id="ARBA00022595"/>
    </source>
</evidence>
<evidence type="ECO:0000256" key="7">
    <source>
        <dbReference type="ARBA" id="ARBA00022989"/>
    </source>
</evidence>
<evidence type="ECO:0000256" key="4">
    <source>
        <dbReference type="ARBA" id="ARBA00022692"/>
    </source>
</evidence>
<dbReference type="InterPro" id="IPR009175">
    <property type="entry name" value="Poxvirus_I2"/>
</dbReference>
<keyword evidence="6" id="KW-0426">Late protein</keyword>
<keyword evidence="4 10" id="KW-0812">Transmembrane</keyword>
<evidence type="ECO:0000256" key="9">
    <source>
        <dbReference type="ARBA" id="ARBA00023296"/>
    </source>
</evidence>
<evidence type="ECO:0000256" key="1">
    <source>
        <dbReference type="ARBA" id="ARBA00004101"/>
    </source>
</evidence>
<reference evidence="11 12" key="1">
    <citation type="submission" date="2014-09" db="EMBL/GenBank/DDBJ databases">
        <title>Complete Genome Sequence of the Embu Virus Strain SPAn 880.</title>
        <authorList>
            <person name="Ibrahim M.S."/>
            <person name="Antwerpen M.H."/>
            <person name="Georgi E."/>
            <person name="Vette P."/>
            <person name="Zoeller G."/>
            <person name="Meyer H."/>
        </authorList>
    </citation>
    <scope>NUCLEOTIDE SEQUENCE [LARGE SCALE GENOMIC DNA]</scope>
    <source>
        <strain evidence="11">SPAn880</strain>
    </source>
</reference>
<dbReference type="Proteomes" id="UP000121784">
    <property type="component" value="Segment"/>
</dbReference>
<dbReference type="PIRSF" id="PIRSF003766">
    <property type="entry name" value="VAC_I2L"/>
    <property type="match status" value="1"/>
</dbReference>
<evidence type="ECO:0000256" key="8">
    <source>
        <dbReference type="ARBA" id="ARBA00023136"/>
    </source>
</evidence>
<keyword evidence="5" id="KW-0946">Virion</keyword>
<keyword evidence="3" id="KW-1162">Viral penetration into host cytoplasm</keyword>
<name>A0A097IVR7_9POXV</name>
<evidence type="ECO:0000256" key="5">
    <source>
        <dbReference type="ARBA" id="ARBA00022844"/>
    </source>
</evidence>
<evidence type="ECO:0000256" key="6">
    <source>
        <dbReference type="ARBA" id="ARBA00022921"/>
    </source>
</evidence>
<keyword evidence="8 10" id="KW-0472">Membrane</keyword>
<keyword evidence="7 10" id="KW-1133">Transmembrane helix</keyword>
<gene>
    <name evidence="11" type="primary">60</name>
</gene>
<evidence type="ECO:0000256" key="10">
    <source>
        <dbReference type="SAM" id="Phobius"/>
    </source>
</evidence>
<protein>
    <submittedName>
        <fullName evidence="11">Virus assembly crescent formation protein</fullName>
    </submittedName>
</protein>
<dbReference type="Pfam" id="PF12575">
    <property type="entry name" value="Pox_EPC_I2-L1"/>
    <property type="match status" value="1"/>
</dbReference>
<dbReference type="EMBL" id="KM595078">
    <property type="protein sequence ID" value="AIT70675.1"/>
    <property type="molecule type" value="Genomic_DNA"/>
</dbReference>